<dbReference type="HOGENOM" id="CLU_097418_0_0_2"/>
<dbReference type="KEGG" id="hwc:Hqrw_3525"/>
<dbReference type="Proteomes" id="UP000007954">
    <property type="component" value="Chromosome"/>
</dbReference>
<proteinExistence type="predicted"/>
<accession>G0LMF9</accession>
<reference evidence="1 2" key="1">
    <citation type="journal article" date="2011" name="PLoS ONE">
        <title>Haloquadratum walsbyi: limited diversity in a global pond.</title>
        <authorList>
            <person name="Dyall-Smith M."/>
            <person name="Pfeiffer F."/>
            <person name="Klee K."/>
            <person name="Palm P."/>
            <person name="Gross K."/>
            <person name="Schuster S.C."/>
            <person name="Rampp M."/>
            <person name="Oesterhelt D."/>
        </authorList>
    </citation>
    <scope>NUCLEOTIDE SEQUENCE [LARGE SCALE GENOMIC DNA]</scope>
    <source>
        <strain evidence="2">DSM 16854 / JCM 12705 / C23</strain>
    </source>
</reference>
<dbReference type="OrthoDB" id="205286at2157"/>
<evidence type="ECO:0000313" key="1">
    <source>
        <dbReference type="EMBL" id="CCC41279.1"/>
    </source>
</evidence>
<dbReference type="InterPro" id="IPR045396">
    <property type="entry name" value="DUF6517"/>
</dbReference>
<dbReference type="EMBL" id="FR746099">
    <property type="protein sequence ID" value="CCC41279.1"/>
    <property type="molecule type" value="Genomic_DNA"/>
</dbReference>
<dbReference type="Pfam" id="PF20127">
    <property type="entry name" value="DUF6517"/>
    <property type="match status" value="1"/>
</dbReference>
<organism evidence="1 2">
    <name type="scientific">Haloquadratum walsbyi (strain DSM 16854 / JCM 12705 / C23)</name>
    <dbReference type="NCBI Taxonomy" id="768065"/>
    <lineage>
        <taxon>Archaea</taxon>
        <taxon>Methanobacteriati</taxon>
        <taxon>Methanobacteriota</taxon>
        <taxon>Stenosarchaea group</taxon>
        <taxon>Halobacteria</taxon>
        <taxon>Halobacteriales</taxon>
        <taxon>Haloferacaceae</taxon>
        <taxon>Haloquadratum</taxon>
    </lineage>
</organism>
<protein>
    <submittedName>
        <fullName evidence="1">Uncharacterized protein</fullName>
    </submittedName>
</protein>
<dbReference type="AlphaFoldDB" id="G0LMF9"/>
<dbReference type="PROSITE" id="PS51257">
    <property type="entry name" value="PROKAR_LIPOPROTEIN"/>
    <property type="match status" value="1"/>
</dbReference>
<dbReference type="RefSeq" id="WP_014556688.1">
    <property type="nucleotide sequence ID" value="NC_017459.1"/>
</dbReference>
<gene>
    <name evidence="1" type="ordered locus">Hqrw_3525</name>
</gene>
<sequence>MTLTRRQALLATGTTLTALLSGCGATQQEFTFSATPGRITQQGLSDAGYNPDQQEEIIQQRTVEAAGQERDVTVTNHLRTYTRSISQRGVSRELIAAVFTSPSISIVGQQFNPLADLELSGLLERTQGRFSDYGAPQLQELTRRGEFSIQSLSTEATVGVFSAVTAGTPAIDIEVLISRFEHDGDYIILRGGYPQSVTETERQRVRTLFENIAHNSSE</sequence>
<evidence type="ECO:0000313" key="2">
    <source>
        <dbReference type="Proteomes" id="UP000007954"/>
    </source>
</evidence>
<dbReference type="GeneID" id="12448344"/>
<name>G0LMF9_HALWC</name>